<dbReference type="RefSeq" id="WP_371844847.1">
    <property type="nucleotide sequence ID" value="NZ_JBGMEL010000027.1"/>
</dbReference>
<dbReference type="Pfam" id="PF00877">
    <property type="entry name" value="NLPC_P60"/>
    <property type="match status" value="1"/>
</dbReference>
<dbReference type="InterPro" id="IPR000064">
    <property type="entry name" value="NLP_P60_dom"/>
</dbReference>
<protein>
    <submittedName>
        <fullName evidence="6">NlpC/P60 family protein</fullName>
    </submittedName>
</protein>
<reference evidence="6 7" key="1">
    <citation type="submission" date="2024-08" db="EMBL/GenBank/DDBJ databases">
        <authorList>
            <person name="Ishaq N."/>
        </authorList>
    </citation>
    <scope>NUCLEOTIDE SEQUENCE [LARGE SCALE GENOMIC DNA]</scope>
    <source>
        <strain evidence="6 7">JCM 30400</strain>
    </source>
</reference>
<dbReference type="Gene3D" id="3.90.1720.10">
    <property type="entry name" value="endopeptidase domain like (from Nostoc punctiforme)"/>
    <property type="match status" value="1"/>
</dbReference>
<organism evidence="6 7">
    <name type="scientific">Microbulbifer echini</name>
    <dbReference type="NCBI Taxonomy" id="1529067"/>
    <lineage>
        <taxon>Bacteria</taxon>
        <taxon>Pseudomonadati</taxon>
        <taxon>Pseudomonadota</taxon>
        <taxon>Gammaproteobacteria</taxon>
        <taxon>Cellvibrionales</taxon>
        <taxon>Microbulbiferaceae</taxon>
        <taxon>Microbulbifer</taxon>
    </lineage>
</organism>
<keyword evidence="2" id="KW-0645">Protease</keyword>
<keyword evidence="3" id="KW-0378">Hydrolase</keyword>
<evidence type="ECO:0000256" key="3">
    <source>
        <dbReference type="ARBA" id="ARBA00022801"/>
    </source>
</evidence>
<sequence length="147" mass="16885">MQQQRIDTLAFARGLVAKRVHWRHRGRTAWAVDCVGLIVLSLRAAGLNIEDEKHYGREPWKDGVRRKMRARFGEPIAEEFWQPGDIAVFKSPQRSDPSHVGFLGDYSLGAPGDFSLIHAHADQDCREHVLDARWRRLLVEVYSPWAT</sequence>
<keyword evidence="4" id="KW-0788">Thiol protease</keyword>
<name>A0ABV4NTL4_9GAMM</name>
<dbReference type="EMBL" id="JBGMEL010000027">
    <property type="protein sequence ID" value="MFA0792468.1"/>
    <property type="molecule type" value="Genomic_DNA"/>
</dbReference>
<dbReference type="InterPro" id="IPR038765">
    <property type="entry name" value="Papain-like_cys_pep_sf"/>
</dbReference>
<dbReference type="Proteomes" id="UP001569414">
    <property type="component" value="Unassembled WGS sequence"/>
</dbReference>
<gene>
    <name evidence="6" type="ORF">ACCI51_18170</name>
</gene>
<comment type="similarity">
    <text evidence="1">Belongs to the peptidase C40 family.</text>
</comment>
<evidence type="ECO:0000256" key="4">
    <source>
        <dbReference type="ARBA" id="ARBA00022807"/>
    </source>
</evidence>
<evidence type="ECO:0000256" key="2">
    <source>
        <dbReference type="ARBA" id="ARBA00022670"/>
    </source>
</evidence>
<evidence type="ECO:0000313" key="6">
    <source>
        <dbReference type="EMBL" id="MFA0792468.1"/>
    </source>
</evidence>
<feature type="domain" description="NlpC/P60" evidence="5">
    <location>
        <begin position="21"/>
        <end position="121"/>
    </location>
</feature>
<evidence type="ECO:0000259" key="5">
    <source>
        <dbReference type="Pfam" id="PF00877"/>
    </source>
</evidence>
<accession>A0ABV4NTL4</accession>
<comment type="caution">
    <text evidence="6">The sequence shown here is derived from an EMBL/GenBank/DDBJ whole genome shotgun (WGS) entry which is preliminary data.</text>
</comment>
<dbReference type="SUPFAM" id="SSF54001">
    <property type="entry name" value="Cysteine proteinases"/>
    <property type="match status" value="1"/>
</dbReference>
<proteinExistence type="inferred from homology"/>
<evidence type="ECO:0000256" key="1">
    <source>
        <dbReference type="ARBA" id="ARBA00007074"/>
    </source>
</evidence>
<evidence type="ECO:0000313" key="7">
    <source>
        <dbReference type="Proteomes" id="UP001569414"/>
    </source>
</evidence>
<keyword evidence="7" id="KW-1185">Reference proteome</keyword>